<dbReference type="Gene3D" id="2.60.40.10">
    <property type="entry name" value="Immunoglobulins"/>
    <property type="match status" value="2"/>
</dbReference>
<evidence type="ECO:0000313" key="7">
    <source>
        <dbReference type="Proteomes" id="UP000265040"/>
    </source>
</evidence>
<evidence type="ECO:0000256" key="1">
    <source>
        <dbReference type="ARBA" id="ARBA00022729"/>
    </source>
</evidence>
<dbReference type="AlphaFoldDB" id="A0A3Q1J113"/>
<feature type="domain" description="Ig-like" evidence="5">
    <location>
        <begin position="36"/>
        <end position="107"/>
    </location>
</feature>
<dbReference type="Ensembl" id="ENSATET00000028773.2">
    <property type="protein sequence ID" value="ENSATEP00000028332.2"/>
    <property type="gene ID" value="ENSATEG00000019244.2"/>
</dbReference>
<dbReference type="GeneTree" id="ENSGT01100000263479"/>
<reference evidence="6" key="2">
    <citation type="submission" date="2025-08" db="UniProtKB">
        <authorList>
            <consortium name="Ensembl"/>
        </authorList>
    </citation>
    <scope>IDENTIFICATION</scope>
</reference>
<evidence type="ECO:0000256" key="2">
    <source>
        <dbReference type="ARBA" id="ARBA00023157"/>
    </source>
</evidence>
<keyword evidence="1" id="KW-0732">Signal</keyword>
<name>A0A3Q1J113_ANATE</name>
<reference evidence="6" key="1">
    <citation type="submission" date="2021-04" db="EMBL/GenBank/DDBJ databases">
        <authorList>
            <consortium name="Wellcome Sanger Institute Data Sharing"/>
        </authorList>
    </citation>
    <scope>NUCLEOTIDE SEQUENCE [LARGE SCALE GENOMIC DNA]</scope>
</reference>
<evidence type="ECO:0000256" key="4">
    <source>
        <dbReference type="ARBA" id="ARBA00023319"/>
    </source>
</evidence>
<dbReference type="SMART" id="SM00409">
    <property type="entry name" value="IG"/>
    <property type="match status" value="2"/>
</dbReference>
<dbReference type="InterPro" id="IPR013783">
    <property type="entry name" value="Ig-like_fold"/>
</dbReference>
<keyword evidence="7" id="KW-1185">Reference proteome</keyword>
<dbReference type="InterPro" id="IPR036179">
    <property type="entry name" value="Ig-like_dom_sf"/>
</dbReference>
<sequence>VTRYDQGPFRCRVSNSVSNETSRPVNLVIQQIKFKPQLRLNNPSIHHESSTNLTCEASGSISSTVWMKDGKSLYSSNRVSFSVDNRVVFIQPVHSSDRGTYQCQASNPVICLFLCAVGPHNVSIIGPSAAPLGQRVTLQCTAESVPPANFSWMFNGKETPVNNSVYIIEMLGAENTGNYTCLARNMVTTLENSTSDWWR</sequence>
<dbReference type="SUPFAM" id="SSF48726">
    <property type="entry name" value="Immunoglobulin"/>
    <property type="match status" value="2"/>
</dbReference>
<dbReference type="PROSITE" id="PS50835">
    <property type="entry name" value="IG_LIKE"/>
    <property type="match status" value="2"/>
</dbReference>
<dbReference type="STRING" id="64144.ENSATEP00000028332"/>
<keyword evidence="2" id="KW-1015">Disulfide bond</keyword>
<dbReference type="InterPro" id="IPR003598">
    <property type="entry name" value="Ig_sub2"/>
</dbReference>
<evidence type="ECO:0000313" key="6">
    <source>
        <dbReference type="Ensembl" id="ENSATEP00000028332.2"/>
    </source>
</evidence>
<dbReference type="PANTHER" id="PTHR44337">
    <property type="entry name" value="CARCINOEMBRYONIC ANTIGEN-RELATED CELL ADHESION MOLECULE 8"/>
    <property type="match status" value="1"/>
</dbReference>
<accession>A0A3Q1J113</accession>
<keyword evidence="3" id="KW-0325">Glycoprotein</keyword>
<dbReference type="InterPro" id="IPR003599">
    <property type="entry name" value="Ig_sub"/>
</dbReference>
<feature type="domain" description="Ig-like" evidence="5">
    <location>
        <begin position="119"/>
        <end position="195"/>
    </location>
</feature>
<dbReference type="Proteomes" id="UP000265040">
    <property type="component" value="Chromosome 16"/>
</dbReference>
<reference evidence="6" key="3">
    <citation type="submission" date="2025-09" db="UniProtKB">
        <authorList>
            <consortium name="Ensembl"/>
        </authorList>
    </citation>
    <scope>IDENTIFICATION</scope>
</reference>
<protein>
    <recommendedName>
        <fullName evidence="5">Ig-like domain-containing protein</fullName>
    </recommendedName>
</protein>
<dbReference type="SMART" id="SM00408">
    <property type="entry name" value="IGc2"/>
    <property type="match status" value="2"/>
</dbReference>
<dbReference type="Pfam" id="PF13927">
    <property type="entry name" value="Ig_3"/>
    <property type="match status" value="2"/>
</dbReference>
<dbReference type="InterPro" id="IPR007110">
    <property type="entry name" value="Ig-like_dom"/>
</dbReference>
<organism evidence="6 7">
    <name type="scientific">Anabas testudineus</name>
    <name type="common">Climbing perch</name>
    <name type="synonym">Anthias testudineus</name>
    <dbReference type="NCBI Taxonomy" id="64144"/>
    <lineage>
        <taxon>Eukaryota</taxon>
        <taxon>Metazoa</taxon>
        <taxon>Chordata</taxon>
        <taxon>Craniata</taxon>
        <taxon>Vertebrata</taxon>
        <taxon>Euteleostomi</taxon>
        <taxon>Actinopterygii</taxon>
        <taxon>Neopterygii</taxon>
        <taxon>Teleostei</taxon>
        <taxon>Neoteleostei</taxon>
        <taxon>Acanthomorphata</taxon>
        <taxon>Anabantaria</taxon>
        <taxon>Anabantiformes</taxon>
        <taxon>Anabantoidei</taxon>
        <taxon>Anabantidae</taxon>
        <taxon>Anabas</taxon>
    </lineage>
</organism>
<evidence type="ECO:0000259" key="5">
    <source>
        <dbReference type="PROSITE" id="PS50835"/>
    </source>
</evidence>
<dbReference type="PANTHER" id="PTHR44337:SF16">
    <property type="entry name" value="CARCINOEMBRYONIC ANTIGEN-RELATED CELL ADHESION MOLECULE 20-LIKE-RELATED"/>
    <property type="match status" value="1"/>
</dbReference>
<keyword evidence="4" id="KW-0393">Immunoglobulin domain</keyword>
<evidence type="ECO:0000256" key="3">
    <source>
        <dbReference type="ARBA" id="ARBA00023180"/>
    </source>
</evidence>
<dbReference type="InterPro" id="IPR052598">
    <property type="entry name" value="IgSF_CEA-related"/>
</dbReference>
<proteinExistence type="predicted"/>